<sequence length="513" mass="58131">MAGRGKELGFLERTGVISLKEQLARTALRNVRLKGHTYVELREDNKKVIFFCVLCLAPCYSDSVLHDHLRGHLHKQMYEAAKATLLKQNPFPFNDGMLFFHNSEVDNHSVPSNRKNLFQKSSVNENENENNLAIVAFEGNTSDYELSSEGSLDLGQGEESLDIDDLIIPDVLHKDKLSNLEVREIGIGKISVKVHEQDGVSKGIKKIWCEWLGKTDSGNNDMIPYHDFAVVSFSFDFDLGRKGILDDLQSFLSSSSRHEIEGNNEGKEKKRKLVKLLSDHEDVSESYEESSGEESLVSGSSNSRNLVEIYDDNSLQLRVVPNKCTRKEIRARQRLASERVCDICQHKMLPGKNVGTLLNMKTGRIVCSSRNLNGAFHVFHISCLIHWVLLCESEIYTKQLVGPEVKKKSRRKKGGKFKKIENEARKQIYSAFCPECQGTGIDIDGDELEKPTVSLSEMFKYKMKASDGHKEYIKNPELLQNCSTGFYFPSESEEAIQENVSPLKLLRFYHAVE</sequence>
<evidence type="ECO:0000313" key="1">
    <source>
        <dbReference type="EMBL" id="KAI3780690.1"/>
    </source>
</evidence>
<keyword evidence="2" id="KW-1185">Reference proteome</keyword>
<name>A0ACB9GBA1_CICIN</name>
<evidence type="ECO:0000313" key="2">
    <source>
        <dbReference type="Proteomes" id="UP001055811"/>
    </source>
</evidence>
<gene>
    <name evidence="1" type="ORF">L2E82_10677</name>
</gene>
<dbReference type="EMBL" id="CM042010">
    <property type="protein sequence ID" value="KAI3780690.1"/>
    <property type="molecule type" value="Genomic_DNA"/>
</dbReference>
<reference evidence="2" key="1">
    <citation type="journal article" date="2022" name="Mol. Ecol. Resour.">
        <title>The genomes of chicory, endive, great burdock and yacon provide insights into Asteraceae palaeo-polyploidization history and plant inulin production.</title>
        <authorList>
            <person name="Fan W."/>
            <person name="Wang S."/>
            <person name="Wang H."/>
            <person name="Wang A."/>
            <person name="Jiang F."/>
            <person name="Liu H."/>
            <person name="Zhao H."/>
            <person name="Xu D."/>
            <person name="Zhang Y."/>
        </authorList>
    </citation>
    <scope>NUCLEOTIDE SEQUENCE [LARGE SCALE GENOMIC DNA]</scope>
    <source>
        <strain evidence="2">cv. Punajuju</strain>
    </source>
</reference>
<organism evidence="1 2">
    <name type="scientific">Cichorium intybus</name>
    <name type="common">Chicory</name>
    <dbReference type="NCBI Taxonomy" id="13427"/>
    <lineage>
        <taxon>Eukaryota</taxon>
        <taxon>Viridiplantae</taxon>
        <taxon>Streptophyta</taxon>
        <taxon>Embryophyta</taxon>
        <taxon>Tracheophyta</taxon>
        <taxon>Spermatophyta</taxon>
        <taxon>Magnoliopsida</taxon>
        <taxon>eudicotyledons</taxon>
        <taxon>Gunneridae</taxon>
        <taxon>Pentapetalae</taxon>
        <taxon>asterids</taxon>
        <taxon>campanulids</taxon>
        <taxon>Asterales</taxon>
        <taxon>Asteraceae</taxon>
        <taxon>Cichorioideae</taxon>
        <taxon>Cichorieae</taxon>
        <taxon>Cichoriinae</taxon>
        <taxon>Cichorium</taxon>
    </lineage>
</organism>
<reference evidence="1 2" key="2">
    <citation type="journal article" date="2022" name="Mol. Ecol. Resour.">
        <title>The genomes of chicory, endive, great burdock and yacon provide insights into Asteraceae paleo-polyploidization history and plant inulin production.</title>
        <authorList>
            <person name="Fan W."/>
            <person name="Wang S."/>
            <person name="Wang H."/>
            <person name="Wang A."/>
            <person name="Jiang F."/>
            <person name="Liu H."/>
            <person name="Zhao H."/>
            <person name="Xu D."/>
            <person name="Zhang Y."/>
        </authorList>
    </citation>
    <scope>NUCLEOTIDE SEQUENCE [LARGE SCALE GENOMIC DNA]</scope>
    <source>
        <strain evidence="2">cv. Punajuju</strain>
        <tissue evidence="1">Leaves</tissue>
    </source>
</reference>
<dbReference type="Proteomes" id="UP001055811">
    <property type="component" value="Linkage Group LG02"/>
</dbReference>
<comment type="caution">
    <text evidence="1">The sequence shown here is derived from an EMBL/GenBank/DDBJ whole genome shotgun (WGS) entry which is preliminary data.</text>
</comment>
<accession>A0ACB9GBA1</accession>
<proteinExistence type="predicted"/>
<protein>
    <submittedName>
        <fullName evidence="1">Uncharacterized protein</fullName>
    </submittedName>
</protein>